<sequence length="256" mass="26391">MAMSFPGEGGREEPGFQHGDGTAAPTSGADQRPFDSRFEETGELDLGEEDVRLPWLEGDDDDYEDAGSNTGQLIALVLLGLAALALIVGGIWWLQRDRPDTTLVADGETIQAPAAPYKTKPANPGGEVVAGTGDTSFAVAEGQTRQVRMGSDAPAPAPTPKAAASPSAAASEAAPADVSGVGVQVGAYSNRESAEAGWTRLSSQYEALASVKHRIVEGRADIGTVYRLQAVPGDAAAANRLCGTLKAAGLSCQVKR</sequence>
<organism evidence="4 5">
    <name type="scientific">Novosphingobium chloroacetimidivorans</name>
    <dbReference type="NCBI Taxonomy" id="1428314"/>
    <lineage>
        <taxon>Bacteria</taxon>
        <taxon>Pseudomonadati</taxon>
        <taxon>Pseudomonadota</taxon>
        <taxon>Alphaproteobacteria</taxon>
        <taxon>Sphingomonadales</taxon>
        <taxon>Sphingomonadaceae</taxon>
        <taxon>Novosphingobium</taxon>
    </lineage>
</organism>
<evidence type="ECO:0000313" key="4">
    <source>
        <dbReference type="EMBL" id="MBB4857461.1"/>
    </source>
</evidence>
<feature type="region of interest" description="Disordered" evidence="1">
    <location>
        <begin position="1"/>
        <end position="64"/>
    </location>
</feature>
<dbReference type="SUPFAM" id="SSF110997">
    <property type="entry name" value="Sporulation related repeat"/>
    <property type="match status" value="1"/>
</dbReference>
<proteinExistence type="predicted"/>
<feature type="transmembrane region" description="Helical" evidence="2">
    <location>
        <begin position="73"/>
        <end position="94"/>
    </location>
</feature>
<feature type="region of interest" description="Disordered" evidence="1">
    <location>
        <begin position="148"/>
        <end position="175"/>
    </location>
</feature>
<evidence type="ECO:0000256" key="1">
    <source>
        <dbReference type="SAM" id="MobiDB-lite"/>
    </source>
</evidence>
<keyword evidence="5" id="KW-1185">Reference proteome</keyword>
<dbReference type="InterPro" id="IPR036680">
    <property type="entry name" value="SPOR-like_sf"/>
</dbReference>
<accession>A0A7W7K7T0</accession>
<dbReference type="PROSITE" id="PS51724">
    <property type="entry name" value="SPOR"/>
    <property type="match status" value="1"/>
</dbReference>
<dbReference type="Proteomes" id="UP000555448">
    <property type="component" value="Unassembled WGS sequence"/>
</dbReference>
<reference evidence="4 5" key="1">
    <citation type="submission" date="2020-08" db="EMBL/GenBank/DDBJ databases">
        <title>Functional genomics of gut bacteria from endangered species of beetles.</title>
        <authorList>
            <person name="Carlos-Shanley C."/>
        </authorList>
    </citation>
    <scope>NUCLEOTIDE SEQUENCE [LARGE SCALE GENOMIC DNA]</scope>
    <source>
        <strain evidence="4 5">S00245</strain>
    </source>
</reference>
<keyword evidence="2" id="KW-0812">Transmembrane</keyword>
<evidence type="ECO:0000256" key="2">
    <source>
        <dbReference type="SAM" id="Phobius"/>
    </source>
</evidence>
<dbReference type="GO" id="GO:0042834">
    <property type="term" value="F:peptidoglycan binding"/>
    <property type="evidence" value="ECO:0007669"/>
    <property type="project" value="InterPro"/>
</dbReference>
<protein>
    <recommendedName>
        <fullName evidence="3">SPOR domain-containing protein</fullName>
    </recommendedName>
</protein>
<evidence type="ECO:0000259" key="3">
    <source>
        <dbReference type="PROSITE" id="PS51724"/>
    </source>
</evidence>
<dbReference type="Pfam" id="PF05036">
    <property type="entry name" value="SPOR"/>
    <property type="match status" value="1"/>
</dbReference>
<gene>
    <name evidence="4" type="ORF">HNO88_000768</name>
</gene>
<keyword evidence="2" id="KW-1133">Transmembrane helix</keyword>
<evidence type="ECO:0000313" key="5">
    <source>
        <dbReference type="Proteomes" id="UP000555448"/>
    </source>
</evidence>
<name>A0A7W7K7T0_9SPHN</name>
<dbReference type="RefSeq" id="WP_184242733.1">
    <property type="nucleotide sequence ID" value="NZ_JACHLR010000002.1"/>
</dbReference>
<comment type="caution">
    <text evidence="4">The sequence shown here is derived from an EMBL/GenBank/DDBJ whole genome shotgun (WGS) entry which is preliminary data.</text>
</comment>
<feature type="domain" description="SPOR" evidence="3">
    <location>
        <begin position="175"/>
        <end position="256"/>
    </location>
</feature>
<keyword evidence="2" id="KW-0472">Membrane</keyword>
<dbReference type="InterPro" id="IPR007730">
    <property type="entry name" value="SPOR-like_dom"/>
</dbReference>
<feature type="compositionally biased region" description="Low complexity" evidence="1">
    <location>
        <begin position="160"/>
        <end position="175"/>
    </location>
</feature>
<dbReference type="EMBL" id="JACHLR010000002">
    <property type="protein sequence ID" value="MBB4857461.1"/>
    <property type="molecule type" value="Genomic_DNA"/>
</dbReference>
<dbReference type="Gene3D" id="3.30.70.1070">
    <property type="entry name" value="Sporulation related repeat"/>
    <property type="match status" value="1"/>
</dbReference>
<dbReference type="AlphaFoldDB" id="A0A7W7K7T0"/>